<reference evidence="1 2" key="1">
    <citation type="submission" date="2019-03" db="EMBL/GenBank/DDBJ databases">
        <title>Diverse conjugative elements silence natural transformation in Legionella species.</title>
        <authorList>
            <person name="Durieux I."/>
            <person name="Ginevra C."/>
            <person name="Attaiech L."/>
            <person name="Picq K."/>
            <person name="Juan P.A."/>
            <person name="Jarraud S."/>
            <person name="Charpentier X."/>
        </authorList>
    </citation>
    <scope>NUCLEOTIDE SEQUENCE [LARGE SCALE GENOMIC DNA]</scope>
    <source>
        <strain evidence="1 2">HL-0427-4011</strain>
    </source>
</reference>
<protein>
    <recommendedName>
        <fullName evidence="3">Integrase</fullName>
    </recommendedName>
</protein>
<dbReference type="AlphaFoldDB" id="A0AAX1EJZ6"/>
<organism evidence="1 2">
    <name type="scientific">Legionella israelensis</name>
    <dbReference type="NCBI Taxonomy" id="454"/>
    <lineage>
        <taxon>Bacteria</taxon>
        <taxon>Pseudomonadati</taxon>
        <taxon>Pseudomonadota</taxon>
        <taxon>Gammaproteobacteria</taxon>
        <taxon>Legionellales</taxon>
        <taxon>Legionellaceae</taxon>
        <taxon>Legionella</taxon>
    </lineage>
</organism>
<name>A0AAX1EJZ6_9GAMM</name>
<evidence type="ECO:0000313" key="2">
    <source>
        <dbReference type="Proteomes" id="UP000295517"/>
    </source>
</evidence>
<dbReference type="Proteomes" id="UP000295517">
    <property type="component" value="Chromosome"/>
</dbReference>
<evidence type="ECO:0000313" key="1">
    <source>
        <dbReference type="EMBL" id="QBR85397.1"/>
    </source>
</evidence>
<gene>
    <name evidence="1" type="ORF">E3983_10535</name>
</gene>
<evidence type="ECO:0008006" key="3">
    <source>
        <dbReference type="Google" id="ProtNLM"/>
    </source>
</evidence>
<proteinExistence type="predicted"/>
<accession>A0AAX1EJZ6</accession>
<sequence length="31" mass="3482">MLLLVKHCAKQDKNPATIKNYMAKLHKVASS</sequence>
<dbReference type="EMBL" id="CP038254">
    <property type="protein sequence ID" value="QBR85397.1"/>
    <property type="molecule type" value="Genomic_DNA"/>
</dbReference>